<feature type="domain" description="Obg" evidence="5">
    <location>
        <begin position="120"/>
        <end position="316"/>
    </location>
</feature>
<dbReference type="InterPro" id="IPR006073">
    <property type="entry name" value="GTP-bd"/>
</dbReference>
<dbReference type="AlphaFoldDB" id="A0A9N8E4U8"/>
<gene>
    <name evidence="6" type="ORF">SEMRO_621_G176740.1</name>
</gene>
<feature type="compositionally biased region" description="Polar residues" evidence="3">
    <location>
        <begin position="15"/>
        <end position="25"/>
    </location>
</feature>
<dbReference type="InterPro" id="IPR045086">
    <property type="entry name" value="OBG_GTPase"/>
</dbReference>
<evidence type="ECO:0000256" key="2">
    <source>
        <dbReference type="ARBA" id="ARBA00023134"/>
    </source>
</evidence>
<dbReference type="InterPro" id="IPR036726">
    <property type="entry name" value="GTP1_OBG_dom_sf"/>
</dbReference>
<feature type="region of interest" description="Disordered" evidence="3">
    <location>
        <begin position="281"/>
        <end position="301"/>
    </location>
</feature>
<dbReference type="PANTHER" id="PTHR11702:SF31">
    <property type="entry name" value="MITOCHONDRIAL RIBOSOME-ASSOCIATED GTPASE 2"/>
    <property type="match status" value="1"/>
</dbReference>
<organism evidence="6 7">
    <name type="scientific">Seminavis robusta</name>
    <dbReference type="NCBI Taxonomy" id="568900"/>
    <lineage>
        <taxon>Eukaryota</taxon>
        <taxon>Sar</taxon>
        <taxon>Stramenopiles</taxon>
        <taxon>Ochrophyta</taxon>
        <taxon>Bacillariophyta</taxon>
        <taxon>Bacillariophyceae</taxon>
        <taxon>Bacillariophycidae</taxon>
        <taxon>Naviculales</taxon>
        <taxon>Naviculaceae</taxon>
        <taxon>Seminavis</taxon>
    </lineage>
</organism>
<dbReference type="Gene3D" id="2.70.210.12">
    <property type="entry name" value="GTP1/OBG domain"/>
    <property type="match status" value="1"/>
</dbReference>
<protein>
    <submittedName>
        <fullName evidence="6">GTPase Obg</fullName>
    </submittedName>
</protein>
<dbReference type="GO" id="GO:0003924">
    <property type="term" value="F:GTPase activity"/>
    <property type="evidence" value="ECO:0007669"/>
    <property type="project" value="InterPro"/>
</dbReference>
<comment type="caution">
    <text evidence="6">The sequence shown here is derived from an EMBL/GenBank/DDBJ whole genome shotgun (WGS) entry which is preliminary data.</text>
</comment>
<feature type="region of interest" description="Disordered" evidence="3">
    <location>
        <begin position="96"/>
        <end position="117"/>
    </location>
</feature>
<evidence type="ECO:0000256" key="3">
    <source>
        <dbReference type="SAM" id="MobiDB-lite"/>
    </source>
</evidence>
<dbReference type="Proteomes" id="UP001153069">
    <property type="component" value="Unassembled WGS sequence"/>
</dbReference>
<dbReference type="InterPro" id="IPR006074">
    <property type="entry name" value="GTP1-OBG_CS"/>
</dbReference>
<dbReference type="Pfam" id="PF01018">
    <property type="entry name" value="GTP1_OBG"/>
    <property type="match status" value="2"/>
</dbReference>
<name>A0A9N8E4U8_9STRA</name>
<feature type="region of interest" description="Disordered" evidence="3">
    <location>
        <begin position="1"/>
        <end position="32"/>
    </location>
</feature>
<dbReference type="PROSITE" id="PS00905">
    <property type="entry name" value="GTP1_OBG"/>
    <property type="match status" value="1"/>
</dbReference>
<dbReference type="EMBL" id="CAICTM010000620">
    <property type="protein sequence ID" value="CAB9513909.1"/>
    <property type="molecule type" value="Genomic_DNA"/>
</dbReference>
<evidence type="ECO:0000313" key="7">
    <source>
        <dbReference type="Proteomes" id="UP001153069"/>
    </source>
</evidence>
<evidence type="ECO:0000259" key="5">
    <source>
        <dbReference type="PROSITE" id="PS51883"/>
    </source>
</evidence>
<accession>A0A9N8E4U8</accession>
<dbReference type="GO" id="GO:0005525">
    <property type="term" value="F:GTP binding"/>
    <property type="evidence" value="ECO:0007669"/>
    <property type="project" value="UniProtKB-KW"/>
</dbReference>
<keyword evidence="1" id="KW-0547">Nucleotide-binding</keyword>
<feature type="compositionally biased region" description="Gly residues" evidence="3">
    <location>
        <begin position="145"/>
        <end position="162"/>
    </location>
</feature>
<dbReference type="InterPro" id="IPR006169">
    <property type="entry name" value="GTP1_OBG_dom"/>
</dbReference>
<dbReference type="PROSITE" id="PS51883">
    <property type="entry name" value="OBG"/>
    <property type="match status" value="1"/>
</dbReference>
<dbReference type="PROSITE" id="PS51710">
    <property type="entry name" value="G_OBG"/>
    <property type="match status" value="1"/>
</dbReference>
<proteinExistence type="predicted"/>
<evidence type="ECO:0000313" key="6">
    <source>
        <dbReference type="EMBL" id="CAB9513909.1"/>
    </source>
</evidence>
<dbReference type="Gene3D" id="3.40.50.300">
    <property type="entry name" value="P-loop containing nucleotide triphosphate hydrolases"/>
    <property type="match status" value="1"/>
</dbReference>
<feature type="domain" description="OBG-type G" evidence="4">
    <location>
        <begin position="317"/>
        <end position="515"/>
    </location>
</feature>
<dbReference type="GO" id="GO:0005739">
    <property type="term" value="C:mitochondrion"/>
    <property type="evidence" value="ECO:0007669"/>
    <property type="project" value="TreeGrafter"/>
</dbReference>
<dbReference type="OrthoDB" id="347018at2759"/>
<feature type="region of interest" description="Disordered" evidence="3">
    <location>
        <begin position="187"/>
        <end position="206"/>
    </location>
</feature>
<dbReference type="Pfam" id="PF01926">
    <property type="entry name" value="MMR_HSR1"/>
    <property type="match status" value="1"/>
</dbReference>
<reference evidence="6" key="1">
    <citation type="submission" date="2020-06" db="EMBL/GenBank/DDBJ databases">
        <authorList>
            <consortium name="Plant Systems Biology data submission"/>
        </authorList>
    </citation>
    <scope>NUCLEOTIDE SEQUENCE</scope>
    <source>
        <strain evidence="6">D6</strain>
    </source>
</reference>
<evidence type="ECO:0000256" key="1">
    <source>
        <dbReference type="ARBA" id="ARBA00022741"/>
    </source>
</evidence>
<dbReference type="InterPro" id="IPR027417">
    <property type="entry name" value="P-loop_NTPase"/>
</dbReference>
<evidence type="ECO:0000259" key="4">
    <source>
        <dbReference type="PROSITE" id="PS51710"/>
    </source>
</evidence>
<dbReference type="GO" id="GO:0042254">
    <property type="term" value="P:ribosome biogenesis"/>
    <property type="evidence" value="ECO:0007669"/>
    <property type="project" value="UniProtKB-UniRule"/>
</dbReference>
<keyword evidence="7" id="KW-1185">Reference proteome</keyword>
<dbReference type="SUPFAM" id="SSF52540">
    <property type="entry name" value="P-loop containing nucleoside triphosphate hydrolases"/>
    <property type="match status" value="1"/>
</dbReference>
<dbReference type="CDD" id="cd01898">
    <property type="entry name" value="Obg"/>
    <property type="match status" value="1"/>
</dbReference>
<dbReference type="PRINTS" id="PR00326">
    <property type="entry name" value="GTP1OBG"/>
</dbReference>
<dbReference type="InterPro" id="IPR031167">
    <property type="entry name" value="G_OBG"/>
</dbReference>
<feature type="region of interest" description="Disordered" evidence="3">
    <location>
        <begin position="140"/>
        <end position="165"/>
    </location>
</feature>
<dbReference type="PANTHER" id="PTHR11702">
    <property type="entry name" value="DEVELOPMENTALLY REGULATED GTP-BINDING PROTEIN-RELATED"/>
    <property type="match status" value="1"/>
</dbReference>
<keyword evidence="2" id="KW-0342">GTP-binding</keyword>
<dbReference type="SUPFAM" id="SSF82051">
    <property type="entry name" value="Obg GTP-binding protein N-terminal domain"/>
    <property type="match status" value="2"/>
</dbReference>
<sequence length="532" mass="57405">MMDPAPTDRGIELKSSVSHQETMNGRRNRRRNLPASHTYQGFLFGLAWILSADRLPLVSPFSSRSHSYLAHAKSGSIMHQKSRQLVYSALDENIQHDNTCNPQQQQQQPPTTPANSNTEFSFFDEAIIFVRAGPGGQGASTYRKGVGGQNGPPDGGNGGRGGNVILQVDDSLNTLAGLNPQAFRPNSFGGSGAAVKSPSSANNNNNQQQWTSVKTFRAEHGANGERQFKNGRYGQHVTVRLPPGTVVQEQITRADGSIYHKNLGSVTIDNPTMIVAQGGEGGEGSGVASAGRGVRRKRIGQQGGEKKTLMLTLKIVADVALVGAPNAGKSTLLAAVTRAKPKIANYPFTTVIPNLGVWIPPESDYRDQPMDGRRHTDGAGSEGLALCDVPGLIEGAAKGIGLGHAFLRHIERCHVILHLVDPTAPDPLANFDMINQEITKYGTGQLAKMPQVVVINKSDVWDNGNNDSGVEPTLSKEDLEAQLRQSMSHTRLMWMSAKEKDGVDDLMIRLESFVKKVKKSKEETTKAEEATP</sequence>